<evidence type="ECO:0000313" key="2">
    <source>
        <dbReference type="Proteomes" id="UP000013111"/>
    </source>
</evidence>
<comment type="caution">
    <text evidence="1">The sequence shown here is derived from an EMBL/GenBank/DDBJ whole genome shotgun (WGS) entry which is preliminary data.</text>
</comment>
<evidence type="ECO:0000313" key="1">
    <source>
        <dbReference type="EMBL" id="CCO95669.1"/>
    </source>
</evidence>
<name>A0A831ESK8_ERWAM</name>
<reference evidence="1 2" key="2">
    <citation type="submission" date="2013-04" db="EMBL/GenBank/DDBJ databases">
        <title>Comparative genomics of 12 strains of Erwinia amylovora identifies a pan-genome with a large conserved core and provides insights into host specificity.</title>
        <authorList>
            <person name="Mann R.A."/>
            <person name="Smits T.H.M."/>
            <person name="Buehlmann A."/>
            <person name="Blom J."/>
            <person name="Goesmann A."/>
            <person name="Frey J.E."/>
            <person name="Plummer K.M."/>
            <person name="Beer S.V."/>
            <person name="Luck J."/>
            <person name="Duffy B."/>
            <person name="Rodoni B."/>
        </authorList>
    </citation>
    <scope>NUCLEOTIDE SEQUENCE [LARGE SCALE GENOMIC DNA]</scope>
    <source>
        <strain evidence="2">CFBP 1232</strain>
    </source>
</reference>
<accession>A0A831ESK8</accession>
<dbReference type="Proteomes" id="UP000013111">
    <property type="component" value="Unassembled WGS sequence"/>
</dbReference>
<dbReference type="EMBL" id="CAPB01000042">
    <property type="protein sequence ID" value="CCO95669.1"/>
    <property type="molecule type" value="Genomic_DNA"/>
</dbReference>
<gene>
    <name evidence="1" type="ORF">BN437_3771</name>
</gene>
<proteinExistence type="predicted"/>
<reference evidence="1 2" key="1">
    <citation type="submission" date="2012-11" db="EMBL/GenBank/DDBJ databases">
        <authorList>
            <person name="Linke B."/>
        </authorList>
    </citation>
    <scope>NUCLEOTIDE SEQUENCE [LARGE SCALE GENOMIC DNA]</scope>
    <source>
        <strain evidence="2">CFBP 1232</strain>
    </source>
</reference>
<protein>
    <submittedName>
        <fullName evidence="1">Uncharacterized protein</fullName>
    </submittedName>
</protein>
<sequence>MRDNPVFIRNKPLLTNSCHFCLHNQSCVKNSRNQFLWIVVSEQLNFILFDFRQRSHIRKNNVKV</sequence>
<dbReference type="AlphaFoldDB" id="A0A831ESK8"/>
<organism evidence="1 2">
    <name type="scientific">Erwinia amylovora NBRC 12687 = CFBP 1232</name>
    <dbReference type="NCBI Taxonomy" id="1219359"/>
    <lineage>
        <taxon>Bacteria</taxon>
        <taxon>Pseudomonadati</taxon>
        <taxon>Pseudomonadota</taxon>
        <taxon>Gammaproteobacteria</taxon>
        <taxon>Enterobacterales</taxon>
        <taxon>Erwiniaceae</taxon>
        <taxon>Erwinia</taxon>
    </lineage>
</organism>